<evidence type="ECO:0000259" key="3">
    <source>
        <dbReference type="PROSITE" id="PS50158"/>
    </source>
</evidence>
<evidence type="ECO:0000256" key="2">
    <source>
        <dbReference type="SAM" id="MobiDB-lite"/>
    </source>
</evidence>
<dbReference type="PANTHER" id="PTHR31286:SF99">
    <property type="entry name" value="DUF4283 DOMAIN-CONTAINING PROTEIN"/>
    <property type="match status" value="1"/>
</dbReference>
<gene>
    <name evidence="4" type="primary">LOC107767720</name>
</gene>
<dbReference type="OrthoDB" id="1750606at2759"/>
<organism evidence="4">
    <name type="scientific">Nicotiana tabacum</name>
    <name type="common">Common tobacco</name>
    <dbReference type="NCBI Taxonomy" id="4097"/>
    <lineage>
        <taxon>Eukaryota</taxon>
        <taxon>Viridiplantae</taxon>
        <taxon>Streptophyta</taxon>
        <taxon>Embryophyta</taxon>
        <taxon>Tracheophyta</taxon>
        <taxon>Spermatophyta</taxon>
        <taxon>Magnoliopsida</taxon>
        <taxon>eudicotyledons</taxon>
        <taxon>Gunneridae</taxon>
        <taxon>Pentapetalae</taxon>
        <taxon>asterids</taxon>
        <taxon>lamiids</taxon>
        <taxon>Solanales</taxon>
        <taxon>Solanaceae</taxon>
        <taxon>Nicotianoideae</taxon>
        <taxon>Nicotianeae</taxon>
        <taxon>Nicotiana</taxon>
    </lineage>
</organism>
<accession>A0A1S3XQQ9</accession>
<sequence length="364" mass="41706">MESIAENKTNAQGSQQLLSSLMDSPQHSNGKQDQKNTFLSKLQENQDTTQTKNHITVQKSILGFDTSDETENIFDSDNFIPITSEDKERIYKNWENVLIIKIFGRRVTYQFLQQKIHAIWRPTEHLSLIDLGCDYYLIKFTRQENYDKALHEGPWFIGNQFLTVRKWEPRFIASTASLTFSAIWARLPEFSTKFYDYEILHKIGNKLGKLFRIDVCTTSTTRGKYARLCILTPNEKPLITHIIIGNHYQKIAYEGFNLMCESCGRLGHNTINCPHTASTSKPKPATNNDMNMEVDTLTKVIDYWTIVTHKENATKRSLPITNQIDESAKTTTGQQGMTSVKNGEVPIDNSQGQQQKHTTNPKTC</sequence>
<dbReference type="AlphaFoldDB" id="A0A1S3XQQ9"/>
<dbReference type="RefSeq" id="XP_016442293.1">
    <property type="nucleotide sequence ID" value="XM_016586807.1"/>
</dbReference>
<dbReference type="InterPro" id="IPR025558">
    <property type="entry name" value="DUF4283"/>
</dbReference>
<protein>
    <recommendedName>
        <fullName evidence="3">CCHC-type domain-containing protein</fullName>
    </recommendedName>
</protein>
<dbReference type="GO" id="GO:0003676">
    <property type="term" value="F:nucleic acid binding"/>
    <property type="evidence" value="ECO:0007669"/>
    <property type="project" value="InterPro"/>
</dbReference>
<feature type="region of interest" description="Disordered" evidence="2">
    <location>
        <begin position="318"/>
        <end position="364"/>
    </location>
</feature>
<feature type="compositionally biased region" description="Polar residues" evidence="2">
    <location>
        <begin position="319"/>
        <end position="341"/>
    </location>
</feature>
<dbReference type="GO" id="GO:0008270">
    <property type="term" value="F:zinc ion binding"/>
    <property type="evidence" value="ECO:0007669"/>
    <property type="project" value="UniProtKB-KW"/>
</dbReference>
<keyword evidence="1" id="KW-0479">Metal-binding</keyword>
<reference evidence="4" key="1">
    <citation type="submission" date="2025-08" db="UniProtKB">
        <authorList>
            <consortium name="RefSeq"/>
        </authorList>
    </citation>
    <scope>IDENTIFICATION</scope>
</reference>
<dbReference type="PaxDb" id="4097-A0A1S3XQQ9"/>
<name>A0A1S3XQQ9_TOBAC</name>
<evidence type="ECO:0000313" key="4">
    <source>
        <dbReference type="RefSeq" id="XP_016442293.1"/>
    </source>
</evidence>
<evidence type="ECO:0000256" key="1">
    <source>
        <dbReference type="PROSITE-ProRule" id="PRU00047"/>
    </source>
</evidence>
<dbReference type="PANTHER" id="PTHR31286">
    <property type="entry name" value="GLYCINE-RICH CELL WALL STRUCTURAL PROTEIN 1.8-LIKE"/>
    <property type="match status" value="1"/>
</dbReference>
<feature type="region of interest" description="Disordered" evidence="2">
    <location>
        <begin position="1"/>
        <end position="34"/>
    </location>
</feature>
<dbReference type="KEGG" id="nta:107767720"/>
<keyword evidence="1" id="KW-0863">Zinc-finger</keyword>
<feature type="domain" description="CCHC-type" evidence="3">
    <location>
        <begin position="260"/>
        <end position="274"/>
    </location>
</feature>
<dbReference type="OMA" id="GHNTINC"/>
<feature type="compositionally biased region" description="Polar residues" evidence="2">
    <location>
        <begin position="348"/>
        <end position="364"/>
    </location>
</feature>
<dbReference type="Pfam" id="PF14111">
    <property type="entry name" value="DUF4283"/>
    <property type="match status" value="1"/>
</dbReference>
<dbReference type="PROSITE" id="PS50158">
    <property type="entry name" value="ZF_CCHC"/>
    <property type="match status" value="1"/>
</dbReference>
<dbReference type="InterPro" id="IPR001878">
    <property type="entry name" value="Znf_CCHC"/>
</dbReference>
<dbReference type="InterPro" id="IPR040256">
    <property type="entry name" value="At4g02000-like"/>
</dbReference>
<proteinExistence type="predicted"/>
<keyword evidence="1" id="KW-0862">Zinc</keyword>